<dbReference type="EMBL" id="BSXV01000903">
    <property type="protein sequence ID" value="GME91063.1"/>
    <property type="molecule type" value="Genomic_DNA"/>
</dbReference>
<evidence type="ECO:0000313" key="1">
    <source>
        <dbReference type="EMBL" id="GME91063.1"/>
    </source>
</evidence>
<organism evidence="1 2">
    <name type="scientific">Candida boidinii</name>
    <name type="common">Yeast</name>
    <dbReference type="NCBI Taxonomy" id="5477"/>
    <lineage>
        <taxon>Eukaryota</taxon>
        <taxon>Fungi</taxon>
        <taxon>Dikarya</taxon>
        <taxon>Ascomycota</taxon>
        <taxon>Saccharomycotina</taxon>
        <taxon>Pichiomycetes</taxon>
        <taxon>Pichiales</taxon>
        <taxon>Pichiaceae</taxon>
        <taxon>Ogataea</taxon>
        <taxon>Ogataea/Candida clade</taxon>
    </lineage>
</organism>
<proteinExistence type="predicted"/>
<sequence length="783" mass="88495">MLPDFLKNANLSATNEISKTVDIPKLSSHDKHIKEVSAVDLPIGFEKHIANRPFILVPDKYVSTRNVNSADIRKLLTKYNCDRVLTHKSGFYVVFNNITDAELCFDKEDGRQFLKYRLYMELIVPNGSLKLTKLGTKLGVIPQAKTMLINELHNYLLKDLREKIVGSKILECLSDENNETNKKIKEAYLLAEAEKTKKLTATVNSTKDKFSSIKRNGFNNFATFERKISKNSTTASRSASIRRSATTDNAASKNLKLSVRKNIAKAKDMVPMAHALNFNDSDSSELSSAEEDDDDEDDEDDEERDHSFEDLAADEEEDYVSKKSTLKDKKRKLETETTTKSKRTRRVPRITENLDDEDEDEDENMEEDDLDNSLSDAGKSTNDESVIESESGKQESLPTSPDTGKLEDDTNDKVADVSISSVSSKISLSELDENYKPSHGIPAPVYEDENFKTMNYDLDGLQDIIKDDEDLLLAQEVFKGIPQTTTIKNLEYWAWKLKDIKNTTEELIKQSEDVNGLTNGESGYDANKITNSMEDIEIESILNNEELENPTGSFMTEGYHKISDAMKSEYLPHRRKAHKPLNTVQKTEDDSGNINTASNVHSSRVNRANNRRFAADISAQKQILGSETDILDLNQLTKRKKTVQFARSAIHDWGLYALEPIAAKEMIIEYVGDRIRQQVAELREKKYLRSGIGSSYLFRIDENTVIDASKKGGIARFINHCCVPSCTAKIIKVEGKKRIVIYALRDIAANEELTYDYKFERETNDEERIPCLCGAVGCKGYLN</sequence>
<protein>
    <submittedName>
        <fullName evidence="1">Unnamed protein product</fullName>
    </submittedName>
</protein>
<evidence type="ECO:0000313" key="2">
    <source>
        <dbReference type="Proteomes" id="UP001165101"/>
    </source>
</evidence>
<keyword evidence="2" id="KW-1185">Reference proteome</keyword>
<gene>
    <name evidence="1" type="ORF">Cboi01_000213500</name>
</gene>
<dbReference type="Proteomes" id="UP001165101">
    <property type="component" value="Unassembled WGS sequence"/>
</dbReference>
<accession>A0ACB5TLG9</accession>
<reference evidence="1" key="1">
    <citation type="submission" date="2023-04" db="EMBL/GenBank/DDBJ databases">
        <title>Candida boidinii NBRC 1967.</title>
        <authorList>
            <person name="Ichikawa N."/>
            <person name="Sato H."/>
            <person name="Tonouchi N."/>
        </authorList>
    </citation>
    <scope>NUCLEOTIDE SEQUENCE</scope>
    <source>
        <strain evidence="1">NBRC 1967</strain>
    </source>
</reference>
<name>A0ACB5TLG9_CANBO</name>
<comment type="caution">
    <text evidence="1">The sequence shown here is derived from an EMBL/GenBank/DDBJ whole genome shotgun (WGS) entry which is preliminary data.</text>
</comment>